<feature type="transmembrane region" description="Helical" evidence="1">
    <location>
        <begin position="170"/>
        <end position="189"/>
    </location>
</feature>
<keyword evidence="1" id="KW-1133">Transmembrane helix</keyword>
<keyword evidence="1" id="KW-0472">Membrane</keyword>
<sequence>MIVIKPILASACLAAFMALASSASAATVVSGTVCEGGVAPAISASACDMTLGDFGNTPSRFILTPGGAFGLYGGVANGSRADQYLDTWMIDFGADRYNLSFNWAPKRNSNFDGFLFVNNASYAFDTAINPTGASISLGALSGSVAFIVNPILGSFVPQERGTWDLQVSPVSLPASLPLLALGLGGLAFARRRTAA</sequence>
<organism evidence="3 4">
    <name type="scientific">Thalassobacter stenotrophicus</name>
    <dbReference type="NCBI Taxonomy" id="266809"/>
    <lineage>
        <taxon>Bacteria</taxon>
        <taxon>Pseudomonadati</taxon>
        <taxon>Pseudomonadota</taxon>
        <taxon>Alphaproteobacteria</taxon>
        <taxon>Rhodobacterales</taxon>
        <taxon>Roseobacteraceae</taxon>
        <taxon>Thalassobacter</taxon>
    </lineage>
</organism>
<keyword evidence="1" id="KW-0812">Transmembrane</keyword>
<proteinExistence type="predicted"/>
<reference evidence="3 4" key="1">
    <citation type="submission" date="2015-09" db="EMBL/GenBank/DDBJ databases">
        <authorList>
            <consortium name="Swine Surveillance"/>
        </authorList>
    </citation>
    <scope>NUCLEOTIDE SEQUENCE [LARGE SCALE GENOMIC DNA]</scope>
    <source>
        <strain evidence="3 4">CECT 5294</strain>
    </source>
</reference>
<evidence type="ECO:0000256" key="1">
    <source>
        <dbReference type="SAM" id="Phobius"/>
    </source>
</evidence>
<evidence type="ECO:0000313" key="4">
    <source>
        <dbReference type="Proteomes" id="UP000051298"/>
    </source>
</evidence>
<name>A0A0N7LTE2_9RHOB</name>
<evidence type="ECO:0000256" key="2">
    <source>
        <dbReference type="SAM" id="SignalP"/>
    </source>
</evidence>
<dbReference type="EMBL" id="CYRX01000025">
    <property type="protein sequence ID" value="CUH60450.1"/>
    <property type="molecule type" value="Genomic_DNA"/>
</dbReference>
<gene>
    <name evidence="3" type="ORF">THS5294_01743</name>
</gene>
<protein>
    <recommendedName>
        <fullName evidence="5">VPLPA-CTERM protein sorting domain protein</fullName>
    </recommendedName>
</protein>
<feature type="signal peptide" evidence="2">
    <location>
        <begin position="1"/>
        <end position="25"/>
    </location>
</feature>
<feature type="chain" id="PRO_5006015588" description="VPLPA-CTERM protein sorting domain protein" evidence="2">
    <location>
        <begin position="26"/>
        <end position="195"/>
    </location>
</feature>
<accession>A0A0N7LTE2</accession>
<dbReference type="eggNOG" id="ENOG50346XS">
    <property type="taxonomic scope" value="Bacteria"/>
</dbReference>
<evidence type="ECO:0008006" key="5">
    <source>
        <dbReference type="Google" id="ProtNLM"/>
    </source>
</evidence>
<dbReference type="AlphaFoldDB" id="A0A0N7LTE2"/>
<dbReference type="RefSeq" id="WP_058123414.1">
    <property type="nucleotide sequence ID" value="NZ_CYRX01000025.1"/>
</dbReference>
<keyword evidence="2" id="KW-0732">Signal</keyword>
<evidence type="ECO:0000313" key="3">
    <source>
        <dbReference type="EMBL" id="CUH60450.1"/>
    </source>
</evidence>
<dbReference type="Proteomes" id="UP000051298">
    <property type="component" value="Unassembled WGS sequence"/>
</dbReference>